<gene>
    <name evidence="1" type="ORF">DAPPUDRAFT_315966</name>
</gene>
<dbReference type="KEGG" id="dpx:DAPPUDRAFT_315966"/>
<dbReference type="AlphaFoldDB" id="E9GBB0"/>
<evidence type="ECO:0000313" key="1">
    <source>
        <dbReference type="EMBL" id="EFX82934.1"/>
    </source>
</evidence>
<keyword evidence="2" id="KW-1185">Reference proteome</keyword>
<dbReference type="InParanoid" id="E9GBB0"/>
<accession>E9GBB0</accession>
<dbReference type="EMBL" id="GL732538">
    <property type="protein sequence ID" value="EFX82934.1"/>
    <property type="molecule type" value="Genomic_DNA"/>
</dbReference>
<sequence>MLSPSNVNRYEVLKGPLMSFEDLVLEFSTTLRNKLEVKGFRILETHLYHQIKEMKSIIQMSTRVILPMLTTRQQSEFRKDVISTLDDINLVLLETCYFDTDNLINRMRKISNILQHFM</sequence>
<reference evidence="1 2" key="1">
    <citation type="journal article" date="2011" name="Science">
        <title>The ecoresponsive genome of Daphnia pulex.</title>
        <authorList>
            <person name="Colbourne J.K."/>
            <person name="Pfrender M.E."/>
            <person name="Gilbert D."/>
            <person name="Thomas W.K."/>
            <person name="Tucker A."/>
            <person name="Oakley T.H."/>
            <person name="Tokishita S."/>
            <person name="Aerts A."/>
            <person name="Arnold G.J."/>
            <person name="Basu M.K."/>
            <person name="Bauer D.J."/>
            <person name="Caceres C.E."/>
            <person name="Carmel L."/>
            <person name="Casola C."/>
            <person name="Choi J.H."/>
            <person name="Detter J.C."/>
            <person name="Dong Q."/>
            <person name="Dusheyko S."/>
            <person name="Eads B.D."/>
            <person name="Frohlich T."/>
            <person name="Geiler-Samerotte K.A."/>
            <person name="Gerlach D."/>
            <person name="Hatcher P."/>
            <person name="Jogdeo S."/>
            <person name="Krijgsveld J."/>
            <person name="Kriventseva E.V."/>
            <person name="Kultz D."/>
            <person name="Laforsch C."/>
            <person name="Lindquist E."/>
            <person name="Lopez J."/>
            <person name="Manak J.R."/>
            <person name="Muller J."/>
            <person name="Pangilinan J."/>
            <person name="Patwardhan R.P."/>
            <person name="Pitluck S."/>
            <person name="Pritham E.J."/>
            <person name="Rechtsteiner A."/>
            <person name="Rho M."/>
            <person name="Rogozin I.B."/>
            <person name="Sakarya O."/>
            <person name="Salamov A."/>
            <person name="Schaack S."/>
            <person name="Shapiro H."/>
            <person name="Shiga Y."/>
            <person name="Skalitzky C."/>
            <person name="Smith Z."/>
            <person name="Souvorov A."/>
            <person name="Sung W."/>
            <person name="Tang Z."/>
            <person name="Tsuchiya D."/>
            <person name="Tu H."/>
            <person name="Vos H."/>
            <person name="Wang M."/>
            <person name="Wolf Y.I."/>
            <person name="Yamagata H."/>
            <person name="Yamada T."/>
            <person name="Ye Y."/>
            <person name="Shaw J.R."/>
            <person name="Andrews J."/>
            <person name="Crease T.J."/>
            <person name="Tang H."/>
            <person name="Lucas S.M."/>
            <person name="Robertson H.M."/>
            <person name="Bork P."/>
            <person name="Koonin E.V."/>
            <person name="Zdobnov E.M."/>
            <person name="Grigoriev I.V."/>
            <person name="Lynch M."/>
            <person name="Boore J.L."/>
        </authorList>
    </citation>
    <scope>NUCLEOTIDE SEQUENCE [LARGE SCALE GENOMIC DNA]</scope>
</reference>
<name>E9GBB0_DAPPU</name>
<evidence type="ECO:0000313" key="2">
    <source>
        <dbReference type="Proteomes" id="UP000000305"/>
    </source>
</evidence>
<organism evidence="1 2">
    <name type="scientific">Daphnia pulex</name>
    <name type="common">Water flea</name>
    <dbReference type="NCBI Taxonomy" id="6669"/>
    <lineage>
        <taxon>Eukaryota</taxon>
        <taxon>Metazoa</taxon>
        <taxon>Ecdysozoa</taxon>
        <taxon>Arthropoda</taxon>
        <taxon>Crustacea</taxon>
        <taxon>Branchiopoda</taxon>
        <taxon>Diplostraca</taxon>
        <taxon>Cladocera</taxon>
        <taxon>Anomopoda</taxon>
        <taxon>Daphniidae</taxon>
        <taxon>Daphnia</taxon>
    </lineage>
</organism>
<proteinExistence type="predicted"/>
<protein>
    <submittedName>
        <fullName evidence="1">Uncharacterized protein</fullName>
    </submittedName>
</protein>
<dbReference type="HOGENOM" id="CLU_2075488_0_0_1"/>
<dbReference type="Proteomes" id="UP000000305">
    <property type="component" value="Unassembled WGS sequence"/>
</dbReference>